<feature type="transmembrane region" description="Helical" evidence="6">
    <location>
        <begin position="43"/>
        <end position="61"/>
    </location>
</feature>
<feature type="region of interest" description="Disordered" evidence="5">
    <location>
        <begin position="1"/>
        <end position="32"/>
    </location>
</feature>
<dbReference type="Pfam" id="PF03595">
    <property type="entry name" value="SLAC1"/>
    <property type="match status" value="1"/>
</dbReference>
<reference evidence="7 8" key="1">
    <citation type="submission" date="2014-04" db="EMBL/GenBank/DDBJ databases">
        <authorList>
            <consortium name="DOE Joint Genome Institute"/>
            <person name="Kuo A."/>
            <person name="Martino E."/>
            <person name="Perotto S."/>
            <person name="Kohler A."/>
            <person name="Nagy L.G."/>
            <person name="Floudas D."/>
            <person name="Copeland A."/>
            <person name="Barry K.W."/>
            <person name="Cichocki N."/>
            <person name="Veneault-Fourrey C."/>
            <person name="LaButti K."/>
            <person name="Lindquist E.A."/>
            <person name="Lipzen A."/>
            <person name="Lundell T."/>
            <person name="Morin E."/>
            <person name="Murat C."/>
            <person name="Sun H."/>
            <person name="Tunlid A."/>
            <person name="Henrissat B."/>
            <person name="Grigoriev I.V."/>
            <person name="Hibbett D.S."/>
            <person name="Martin F."/>
            <person name="Nordberg H.P."/>
            <person name="Cantor M.N."/>
            <person name="Hua S.X."/>
        </authorList>
    </citation>
    <scope>NUCLEOTIDE SEQUENCE [LARGE SCALE GENOMIC DNA]</scope>
    <source>
        <strain evidence="7 8">Zn</strain>
    </source>
</reference>
<dbReference type="OrthoDB" id="2901184at2759"/>
<evidence type="ECO:0000256" key="4">
    <source>
        <dbReference type="ARBA" id="ARBA00023136"/>
    </source>
</evidence>
<reference evidence="8" key="2">
    <citation type="submission" date="2015-01" db="EMBL/GenBank/DDBJ databases">
        <title>Evolutionary Origins and Diversification of the Mycorrhizal Mutualists.</title>
        <authorList>
            <consortium name="DOE Joint Genome Institute"/>
            <consortium name="Mycorrhizal Genomics Consortium"/>
            <person name="Kohler A."/>
            <person name="Kuo A."/>
            <person name="Nagy L.G."/>
            <person name="Floudas D."/>
            <person name="Copeland A."/>
            <person name="Barry K.W."/>
            <person name="Cichocki N."/>
            <person name="Veneault-Fourrey C."/>
            <person name="LaButti K."/>
            <person name="Lindquist E.A."/>
            <person name="Lipzen A."/>
            <person name="Lundell T."/>
            <person name="Morin E."/>
            <person name="Murat C."/>
            <person name="Riley R."/>
            <person name="Ohm R."/>
            <person name="Sun H."/>
            <person name="Tunlid A."/>
            <person name="Henrissat B."/>
            <person name="Grigoriev I.V."/>
            <person name="Hibbett D.S."/>
            <person name="Martin F."/>
        </authorList>
    </citation>
    <scope>NUCLEOTIDE SEQUENCE [LARGE SCALE GENOMIC DNA]</scope>
    <source>
        <strain evidence="8">Zn</strain>
    </source>
</reference>
<evidence type="ECO:0000256" key="6">
    <source>
        <dbReference type="SAM" id="Phobius"/>
    </source>
</evidence>
<keyword evidence="2 6" id="KW-0812">Transmembrane</keyword>
<evidence type="ECO:0000256" key="1">
    <source>
        <dbReference type="ARBA" id="ARBA00004141"/>
    </source>
</evidence>
<dbReference type="GO" id="GO:0015140">
    <property type="term" value="F:malate transmembrane transporter activity"/>
    <property type="evidence" value="ECO:0007669"/>
    <property type="project" value="InterPro"/>
</dbReference>
<sequence>MNGTINGGEERNEELQSAEEESADESAVEEPRPVGFRDRIGCYTWTWFTMTMATGGIANVLHSIPYRSDWLRILGVVVFCFNLCLFFMNCTLLSLRFRWNPGSFLHSFLSPSESLCGTILINMCQYGIPETGVWFQTTMQVCFWMYASVAVLASASIYLIIWSTQTFPIHTMTPIWIFPAYPLLLTAPFAANLIDALPSAAAASRINSLTIALAAICLQGTGFLVSLMVLSAFIYRLMTQKIPRETTRPGMFVSVGPSGFTVAGIVHLGNIVSTKIMPDGYMGNPSAGFFFKILADVSGLWMWGLCLWFFLVSVGAHLHLIYLSGQPEHHIHFDMTWYSFVFPNTAMITATQAVGMTFEVRAIQILGTVMGVLLVLVWFFVFGMMVRAFLQKKLLWPNDDASKEIQKISNVIEKTPTQSSALRTRRVNLAC</sequence>
<evidence type="ECO:0008006" key="9">
    <source>
        <dbReference type="Google" id="ProtNLM"/>
    </source>
</evidence>
<dbReference type="Gene3D" id="1.50.10.150">
    <property type="entry name" value="Voltage-dependent anion channel"/>
    <property type="match status" value="1"/>
</dbReference>
<keyword evidence="3 6" id="KW-1133">Transmembrane helix</keyword>
<feature type="transmembrane region" description="Helical" evidence="6">
    <location>
        <begin position="143"/>
        <end position="161"/>
    </location>
</feature>
<gene>
    <name evidence="7" type="ORF">OIDMADRAFT_133940</name>
</gene>
<keyword evidence="4 6" id="KW-0472">Membrane</keyword>
<dbReference type="InterPro" id="IPR038665">
    <property type="entry name" value="Voltage-dep_anion_channel_sf"/>
</dbReference>
<feature type="transmembrane region" description="Helical" evidence="6">
    <location>
        <begin position="73"/>
        <end position="95"/>
    </location>
</feature>
<feature type="transmembrane region" description="Helical" evidence="6">
    <location>
        <begin position="250"/>
        <end position="272"/>
    </location>
</feature>
<evidence type="ECO:0000313" key="8">
    <source>
        <dbReference type="Proteomes" id="UP000054321"/>
    </source>
</evidence>
<dbReference type="InParanoid" id="A0A0C3GGE6"/>
<proteinExistence type="predicted"/>
<dbReference type="InterPro" id="IPR030185">
    <property type="entry name" value="Mae1"/>
</dbReference>
<accession>A0A0C3GGE6</accession>
<comment type="subcellular location">
    <subcellularLocation>
        <location evidence="1">Membrane</location>
        <topology evidence="1">Multi-pass membrane protein</topology>
    </subcellularLocation>
</comment>
<dbReference type="Proteomes" id="UP000054321">
    <property type="component" value="Unassembled WGS sequence"/>
</dbReference>
<evidence type="ECO:0000256" key="3">
    <source>
        <dbReference type="ARBA" id="ARBA00022989"/>
    </source>
</evidence>
<dbReference type="PANTHER" id="PTHR31162:SF3">
    <property type="entry name" value="TRANSPORTER_MALIC ACID TRANSPORT PROTEIN, PUTATIVE-RELATED"/>
    <property type="match status" value="1"/>
</dbReference>
<dbReference type="InterPro" id="IPR004695">
    <property type="entry name" value="SLAC1/Mae1/Ssu1/TehA"/>
</dbReference>
<evidence type="ECO:0000256" key="2">
    <source>
        <dbReference type="ARBA" id="ARBA00022692"/>
    </source>
</evidence>
<feature type="compositionally biased region" description="Acidic residues" evidence="5">
    <location>
        <begin position="16"/>
        <end position="28"/>
    </location>
</feature>
<evidence type="ECO:0000256" key="5">
    <source>
        <dbReference type="SAM" id="MobiDB-lite"/>
    </source>
</evidence>
<dbReference type="STRING" id="913774.A0A0C3GGE6"/>
<dbReference type="GO" id="GO:0016020">
    <property type="term" value="C:membrane"/>
    <property type="evidence" value="ECO:0007669"/>
    <property type="project" value="UniProtKB-SubCell"/>
</dbReference>
<dbReference type="CDD" id="cd09317">
    <property type="entry name" value="TDT_Mae1_like"/>
    <property type="match status" value="1"/>
</dbReference>
<keyword evidence="8" id="KW-1185">Reference proteome</keyword>
<evidence type="ECO:0000313" key="7">
    <source>
        <dbReference type="EMBL" id="KIM95220.1"/>
    </source>
</evidence>
<protein>
    <recommendedName>
        <fullName evidence="9">C4-dicarboxylate transporter/malic acid transport protein</fullName>
    </recommendedName>
</protein>
<dbReference type="PANTHER" id="PTHR31162">
    <property type="entry name" value="MALIC ACID TRANSPORT PROTEIN-RELATED"/>
    <property type="match status" value="1"/>
</dbReference>
<feature type="transmembrane region" description="Helical" evidence="6">
    <location>
        <begin position="211"/>
        <end position="238"/>
    </location>
</feature>
<dbReference type="AlphaFoldDB" id="A0A0C3GGE6"/>
<feature type="transmembrane region" description="Helical" evidence="6">
    <location>
        <begin position="300"/>
        <end position="323"/>
    </location>
</feature>
<dbReference type="HOGENOM" id="CLU_030057_2_1_1"/>
<name>A0A0C3GGE6_OIDMZ</name>
<feature type="transmembrane region" description="Helical" evidence="6">
    <location>
        <begin position="335"/>
        <end position="356"/>
    </location>
</feature>
<feature type="transmembrane region" description="Helical" evidence="6">
    <location>
        <begin position="173"/>
        <end position="191"/>
    </location>
</feature>
<organism evidence="7 8">
    <name type="scientific">Oidiodendron maius (strain Zn)</name>
    <dbReference type="NCBI Taxonomy" id="913774"/>
    <lineage>
        <taxon>Eukaryota</taxon>
        <taxon>Fungi</taxon>
        <taxon>Dikarya</taxon>
        <taxon>Ascomycota</taxon>
        <taxon>Pezizomycotina</taxon>
        <taxon>Leotiomycetes</taxon>
        <taxon>Leotiomycetes incertae sedis</taxon>
        <taxon>Myxotrichaceae</taxon>
        <taxon>Oidiodendron</taxon>
    </lineage>
</organism>
<feature type="transmembrane region" description="Helical" evidence="6">
    <location>
        <begin position="362"/>
        <end position="386"/>
    </location>
</feature>
<dbReference type="EMBL" id="KN832887">
    <property type="protein sequence ID" value="KIM95220.1"/>
    <property type="molecule type" value="Genomic_DNA"/>
</dbReference>